<reference evidence="2 3" key="1">
    <citation type="submission" date="2019-09" db="EMBL/GenBank/DDBJ databases">
        <title>Phylogeny of genus Pseudoclavibacter and closely related genus.</title>
        <authorList>
            <person name="Li Y."/>
        </authorList>
    </citation>
    <scope>NUCLEOTIDE SEQUENCE [LARGE SCALE GENOMIC DNA]</scope>
    <source>
        <strain evidence="2 3">EGI 60007</strain>
    </source>
</reference>
<dbReference type="RefSeq" id="WP_158028286.1">
    <property type="nucleotide sequence ID" value="NZ_BMHG01000001.1"/>
</dbReference>
<name>A0A6H9WFG3_9MICO</name>
<dbReference type="EMBL" id="WBJY01000001">
    <property type="protein sequence ID" value="KAB1649699.1"/>
    <property type="molecule type" value="Genomic_DNA"/>
</dbReference>
<proteinExistence type="predicted"/>
<organism evidence="2 3">
    <name type="scientific">Pseudoclavibacter endophyticus</name>
    <dbReference type="NCBI Taxonomy" id="1778590"/>
    <lineage>
        <taxon>Bacteria</taxon>
        <taxon>Bacillati</taxon>
        <taxon>Actinomycetota</taxon>
        <taxon>Actinomycetes</taxon>
        <taxon>Micrococcales</taxon>
        <taxon>Microbacteriaceae</taxon>
        <taxon>Pseudoclavibacter</taxon>
    </lineage>
</organism>
<evidence type="ECO:0000313" key="2">
    <source>
        <dbReference type="EMBL" id="KAB1649699.1"/>
    </source>
</evidence>
<dbReference type="SMART" id="SM00479">
    <property type="entry name" value="EXOIII"/>
    <property type="match status" value="1"/>
</dbReference>
<dbReference type="AlphaFoldDB" id="A0A6H9WFG3"/>
<dbReference type="GO" id="GO:0003676">
    <property type="term" value="F:nucleic acid binding"/>
    <property type="evidence" value="ECO:0007669"/>
    <property type="project" value="InterPro"/>
</dbReference>
<dbReference type="GO" id="GO:0008408">
    <property type="term" value="F:3'-5' exonuclease activity"/>
    <property type="evidence" value="ECO:0007669"/>
    <property type="project" value="TreeGrafter"/>
</dbReference>
<dbReference type="Pfam" id="PF00929">
    <property type="entry name" value="RNase_T"/>
    <property type="match status" value="1"/>
</dbReference>
<evidence type="ECO:0000313" key="3">
    <source>
        <dbReference type="Proteomes" id="UP000431744"/>
    </source>
</evidence>
<sequence>MPVSFTAIDFETANGSPASACAVGLVKVTDGQIVDRRSWLIRPPAGHDEFMPFNVQLHGVSRERVSRADTWEAQLPRLLEYIGEDSIVAHNAPFDVGVLAAASLATGCSLPDLGYVCTLRVARRIYDLPSYRLPLAARAAGYLDLTHHDPVSDAEACAAIAVDAATRLGASDLAGLALATGVGLGRFVLAERAEAKRLIASATFG</sequence>
<keyword evidence="3" id="KW-1185">Reference proteome</keyword>
<comment type="caution">
    <text evidence="2">The sequence shown here is derived from an EMBL/GenBank/DDBJ whole genome shotgun (WGS) entry which is preliminary data.</text>
</comment>
<feature type="domain" description="Exonuclease" evidence="1">
    <location>
        <begin position="4"/>
        <end position="170"/>
    </location>
</feature>
<dbReference type="InterPro" id="IPR036397">
    <property type="entry name" value="RNaseH_sf"/>
</dbReference>
<dbReference type="PANTHER" id="PTHR30231:SF42">
    <property type="entry name" value="EXONUCLEASE"/>
    <property type="match status" value="1"/>
</dbReference>
<dbReference type="GO" id="GO:0005829">
    <property type="term" value="C:cytosol"/>
    <property type="evidence" value="ECO:0007669"/>
    <property type="project" value="TreeGrafter"/>
</dbReference>
<protein>
    <submittedName>
        <fullName evidence="2">DNA polymerase III subunit epsilon</fullName>
    </submittedName>
</protein>
<accession>A0A6H9WFG3</accession>
<dbReference type="OrthoDB" id="9803913at2"/>
<evidence type="ECO:0000259" key="1">
    <source>
        <dbReference type="SMART" id="SM00479"/>
    </source>
</evidence>
<dbReference type="SUPFAM" id="SSF53098">
    <property type="entry name" value="Ribonuclease H-like"/>
    <property type="match status" value="1"/>
</dbReference>
<dbReference type="Gene3D" id="3.30.420.10">
    <property type="entry name" value="Ribonuclease H-like superfamily/Ribonuclease H"/>
    <property type="match status" value="1"/>
</dbReference>
<dbReference type="InterPro" id="IPR013520">
    <property type="entry name" value="Ribonucl_H"/>
</dbReference>
<gene>
    <name evidence="2" type="ORF">F8O04_05535</name>
</gene>
<dbReference type="PANTHER" id="PTHR30231">
    <property type="entry name" value="DNA POLYMERASE III SUBUNIT EPSILON"/>
    <property type="match status" value="1"/>
</dbReference>
<dbReference type="InterPro" id="IPR012337">
    <property type="entry name" value="RNaseH-like_sf"/>
</dbReference>
<dbReference type="Proteomes" id="UP000431744">
    <property type="component" value="Unassembled WGS sequence"/>
</dbReference>